<keyword evidence="11" id="KW-1185">Reference proteome</keyword>
<evidence type="ECO:0000313" key="11">
    <source>
        <dbReference type="Proteomes" id="UP000694846"/>
    </source>
</evidence>
<evidence type="ECO:0000256" key="7">
    <source>
        <dbReference type="ARBA" id="ARBA00048348"/>
    </source>
</evidence>
<dbReference type="AlphaFoldDB" id="A0A2S2QFA4"/>
<gene>
    <name evidence="10" type="primary">CA13</name>
    <name evidence="12" type="synonym">LOC112693264</name>
    <name evidence="10" type="ORF">g.43950</name>
</gene>
<organism evidence="10">
    <name type="scientific">Sipha flava</name>
    <name type="common">yellow sugarcane aphid</name>
    <dbReference type="NCBI Taxonomy" id="143950"/>
    <lineage>
        <taxon>Eukaryota</taxon>
        <taxon>Metazoa</taxon>
        <taxon>Ecdysozoa</taxon>
        <taxon>Arthropoda</taxon>
        <taxon>Hexapoda</taxon>
        <taxon>Insecta</taxon>
        <taxon>Pterygota</taxon>
        <taxon>Neoptera</taxon>
        <taxon>Paraneoptera</taxon>
        <taxon>Hemiptera</taxon>
        <taxon>Sternorrhyncha</taxon>
        <taxon>Aphidomorpha</taxon>
        <taxon>Aphidoidea</taxon>
        <taxon>Aphididae</taxon>
        <taxon>Sipha</taxon>
    </lineage>
</organism>
<reference evidence="10" key="1">
    <citation type="submission" date="2018-04" db="EMBL/GenBank/DDBJ databases">
        <title>Transcriptome assembly of Sipha flava.</title>
        <authorList>
            <person name="Scully E.D."/>
            <person name="Geib S.M."/>
            <person name="Palmer N.A."/>
            <person name="Koch K."/>
            <person name="Bradshaw J."/>
            <person name="Heng-Moss T."/>
            <person name="Sarath G."/>
        </authorList>
    </citation>
    <scope>NUCLEOTIDE SEQUENCE</scope>
</reference>
<dbReference type="PANTHER" id="PTHR18952:SF141">
    <property type="entry name" value="CARBONIC ANHYDRASE"/>
    <property type="match status" value="1"/>
</dbReference>
<evidence type="ECO:0000313" key="10">
    <source>
        <dbReference type="EMBL" id="MBY76363.1"/>
    </source>
</evidence>
<evidence type="ECO:0000256" key="5">
    <source>
        <dbReference type="ARBA" id="ARBA00022833"/>
    </source>
</evidence>
<dbReference type="InterPro" id="IPR001148">
    <property type="entry name" value="CA_dom"/>
</dbReference>
<dbReference type="SMART" id="SM01057">
    <property type="entry name" value="Carb_anhydrase"/>
    <property type="match status" value="1"/>
</dbReference>
<dbReference type="OrthoDB" id="429145at2759"/>
<dbReference type="GO" id="GO:0004089">
    <property type="term" value="F:carbonate dehydratase activity"/>
    <property type="evidence" value="ECO:0007669"/>
    <property type="project" value="UniProtKB-UniRule"/>
</dbReference>
<dbReference type="EC" id="4.2.1.1" evidence="3 8"/>
<accession>A0A2S2QFA4</accession>
<keyword evidence="6 8" id="KW-0456">Lyase</keyword>
<dbReference type="CDD" id="cd00326">
    <property type="entry name" value="alpha_CA"/>
    <property type="match status" value="1"/>
</dbReference>
<dbReference type="InterPro" id="IPR036398">
    <property type="entry name" value="CA_dom_sf"/>
</dbReference>
<dbReference type="Proteomes" id="UP000694846">
    <property type="component" value="Unplaced"/>
</dbReference>
<evidence type="ECO:0000259" key="9">
    <source>
        <dbReference type="PROSITE" id="PS51144"/>
    </source>
</evidence>
<dbReference type="GO" id="GO:0008270">
    <property type="term" value="F:zinc ion binding"/>
    <property type="evidence" value="ECO:0007669"/>
    <property type="project" value="UniProtKB-UniRule"/>
</dbReference>
<evidence type="ECO:0000256" key="2">
    <source>
        <dbReference type="ARBA" id="ARBA00010718"/>
    </source>
</evidence>
<dbReference type="GO" id="GO:0005737">
    <property type="term" value="C:cytoplasm"/>
    <property type="evidence" value="ECO:0007669"/>
    <property type="project" value="TreeGrafter"/>
</dbReference>
<dbReference type="InterPro" id="IPR023561">
    <property type="entry name" value="Carbonic_anhydrase_a-class"/>
</dbReference>
<dbReference type="EMBL" id="GGMS01007160">
    <property type="protein sequence ID" value="MBY76363.1"/>
    <property type="molecule type" value="Transcribed_RNA"/>
</dbReference>
<proteinExistence type="inferred from homology"/>
<feature type="domain" description="Alpha-carbonic anhydrase" evidence="9">
    <location>
        <begin position="4"/>
        <end position="270"/>
    </location>
</feature>
<reference evidence="12" key="2">
    <citation type="submission" date="2025-04" db="UniProtKB">
        <authorList>
            <consortium name="RefSeq"/>
        </authorList>
    </citation>
    <scope>IDENTIFICATION</scope>
</reference>
<comment type="function">
    <text evidence="8">Reversible hydration of carbon dioxide.</text>
</comment>
<dbReference type="InterPro" id="IPR018338">
    <property type="entry name" value="Carbonic_anhydrase_a-class_CS"/>
</dbReference>
<evidence type="ECO:0000256" key="6">
    <source>
        <dbReference type="ARBA" id="ARBA00023239"/>
    </source>
</evidence>
<sequence>MSTADWGYEESNGPSVWPQLFPQAAGSLQSPVNIETSKSTNDMTLKCQPLYWNYCPEMCTKIINTGYGWKVDATGGEGSELSGGPLGHKYKLEQFHCHWGCTSSKGSEHTVDGIPYAGELHLVHWNCDKYNSFSEAIAHPDGLAVLGVFLQAGIKSHDELEKIVSLIPQVALRNQVAEITNSINPKNLLPEDETYWTYHGSLTTPPCSECVTWIMFKNPIEVSERQLDAFRSMRMKTPEECCSDPHGGPQLVNNYRPPLPLGSRVLRECGAM</sequence>
<dbReference type="RefSeq" id="XP_025424038.1">
    <property type="nucleotide sequence ID" value="XM_025568253.1"/>
</dbReference>
<dbReference type="Pfam" id="PF00194">
    <property type="entry name" value="Carb_anhydrase"/>
    <property type="match status" value="1"/>
</dbReference>
<dbReference type="PROSITE" id="PS00162">
    <property type="entry name" value="ALPHA_CA_1"/>
    <property type="match status" value="1"/>
</dbReference>
<dbReference type="Gene3D" id="3.10.200.10">
    <property type="entry name" value="Alpha carbonic anhydrase"/>
    <property type="match status" value="1"/>
</dbReference>
<dbReference type="PANTHER" id="PTHR18952">
    <property type="entry name" value="CARBONIC ANHYDRASE"/>
    <property type="match status" value="1"/>
</dbReference>
<evidence type="ECO:0000256" key="4">
    <source>
        <dbReference type="ARBA" id="ARBA00022723"/>
    </source>
</evidence>
<dbReference type="SUPFAM" id="SSF51069">
    <property type="entry name" value="Carbonic anhydrase"/>
    <property type="match status" value="1"/>
</dbReference>
<comment type="catalytic activity">
    <reaction evidence="7 8">
        <text>hydrogencarbonate + H(+) = CO2 + H2O</text>
        <dbReference type="Rhea" id="RHEA:10748"/>
        <dbReference type="ChEBI" id="CHEBI:15377"/>
        <dbReference type="ChEBI" id="CHEBI:15378"/>
        <dbReference type="ChEBI" id="CHEBI:16526"/>
        <dbReference type="ChEBI" id="CHEBI:17544"/>
        <dbReference type="EC" id="4.2.1.1"/>
    </reaction>
</comment>
<evidence type="ECO:0000256" key="8">
    <source>
        <dbReference type="RuleBase" id="RU367011"/>
    </source>
</evidence>
<keyword evidence="4 8" id="KW-0479">Metal-binding</keyword>
<protein>
    <recommendedName>
        <fullName evidence="3 8">Carbonic anhydrase</fullName>
        <ecNumber evidence="3 8">4.2.1.1</ecNumber>
    </recommendedName>
</protein>
<dbReference type="PROSITE" id="PS51144">
    <property type="entry name" value="ALPHA_CA_2"/>
    <property type="match status" value="1"/>
</dbReference>
<comment type="cofactor">
    <cofactor evidence="1 8">
        <name>Zn(2+)</name>
        <dbReference type="ChEBI" id="CHEBI:29105"/>
    </cofactor>
</comment>
<comment type="similarity">
    <text evidence="2 8">Belongs to the alpha-carbonic anhydrase family.</text>
</comment>
<keyword evidence="5 8" id="KW-0862">Zinc</keyword>
<evidence type="ECO:0000256" key="3">
    <source>
        <dbReference type="ARBA" id="ARBA00012925"/>
    </source>
</evidence>
<name>A0A2S2QFA4_9HEMI</name>
<evidence type="ECO:0000313" key="12">
    <source>
        <dbReference type="RefSeq" id="XP_025424038.1"/>
    </source>
</evidence>
<evidence type="ECO:0000256" key="1">
    <source>
        <dbReference type="ARBA" id="ARBA00001947"/>
    </source>
</evidence>